<keyword evidence="1" id="KW-0175">Coiled coil</keyword>
<dbReference type="GeneID" id="16513129"/>
<gene>
    <name evidence="2" type="ORF">pdul_cds_961</name>
</gene>
<accession>S4VS41</accession>
<sequence length="382" mass="41376">MNNLPMDVAASVQAVDDDLSLGSLPAEVLEMVLRSAGPFATARAAGTSQYMRQVARGAAEQEKGITARELCSDYEACLREFLLATAEDDADTVEYIIASGAIDPRRPVIASVVALPRPPLNPYREGVIMFRDSPPQEVDPYALLRTAPPTAEGWTPLAVAAAYGAPAVIARLASIGVRPRPTVETLIDGLLHRGWQLYSAAPVIRGVKALTETYPRTSPLAPEDENPLTALREYAVRRGSARKGILISLAFPPDRGVADAVALFDADALPIAGVLLRAGYSPDERAQPAVGNRGRAASEMDLLREKLRETESQRAAMFERQQEALRYLYPRDISGPPRRAPTRAVLQRLLDFYEQRRGGASTAAGPLRVVPSVDAMEWEGQI</sequence>
<evidence type="ECO:0008006" key="4">
    <source>
        <dbReference type="Google" id="ProtNLM"/>
    </source>
</evidence>
<name>S4VS41_9VIRU</name>
<protein>
    <recommendedName>
        <fullName evidence="4">Ankyrin repeat domain containing protein</fullName>
    </recommendedName>
</protein>
<evidence type="ECO:0000313" key="3">
    <source>
        <dbReference type="Proteomes" id="UP000201566"/>
    </source>
</evidence>
<dbReference type="RefSeq" id="YP_008319882.1">
    <property type="nucleotide sequence ID" value="NC_021858.1"/>
</dbReference>
<evidence type="ECO:0000313" key="2">
    <source>
        <dbReference type="EMBL" id="AGO83213.1"/>
    </source>
</evidence>
<feature type="coiled-coil region" evidence="1">
    <location>
        <begin position="293"/>
        <end position="320"/>
    </location>
</feature>
<reference evidence="2 3" key="1">
    <citation type="journal article" date="2013" name="Science">
        <title>Pandoraviruses: amoeba viruses with genomes up to 2.5 Mb reaching that of parasitic eukaryotes.</title>
        <authorList>
            <person name="Philippe N."/>
            <person name="Legendre M."/>
            <person name="Doutre G."/>
            <person name="Coute Y."/>
            <person name="Poirot O."/>
            <person name="Lescot M."/>
            <person name="Arslan D."/>
            <person name="Seltzer V."/>
            <person name="Bertaux L."/>
            <person name="Bruley C."/>
            <person name="Garin J."/>
            <person name="Claverie J.M."/>
            <person name="Abergel C."/>
        </authorList>
    </citation>
    <scope>NUCLEOTIDE SEQUENCE [LARGE SCALE GENOMIC DNA]</scope>
    <source>
        <strain evidence="2">Melbourne</strain>
    </source>
</reference>
<dbReference type="KEGG" id="vg:16513129"/>
<evidence type="ECO:0000256" key="1">
    <source>
        <dbReference type="SAM" id="Coils"/>
    </source>
</evidence>
<dbReference type="EMBL" id="KC977570">
    <property type="protein sequence ID" value="AGO83213.1"/>
    <property type="molecule type" value="Genomic_DNA"/>
</dbReference>
<dbReference type="Proteomes" id="UP000201566">
    <property type="component" value="Segment"/>
</dbReference>
<organism evidence="2 3">
    <name type="scientific">Pandoravirus dulcis</name>
    <dbReference type="NCBI Taxonomy" id="1349409"/>
    <lineage>
        <taxon>Viruses</taxon>
        <taxon>Pandoravirus</taxon>
    </lineage>
</organism>
<proteinExistence type="predicted"/>